<feature type="transmembrane region" description="Helical" evidence="12">
    <location>
        <begin position="326"/>
        <end position="351"/>
    </location>
</feature>
<evidence type="ECO:0000256" key="7">
    <source>
        <dbReference type="ARBA" id="ARBA00022692"/>
    </source>
</evidence>
<keyword evidence="11 12" id="KW-0472">Membrane</keyword>
<dbReference type="NCBIfam" id="TIGR00933">
    <property type="entry name" value="2a38"/>
    <property type="match status" value="1"/>
</dbReference>
<name>A0ABZ3H4Y9_GEOAI</name>
<evidence type="ECO:0000256" key="5">
    <source>
        <dbReference type="ARBA" id="ARBA00022519"/>
    </source>
</evidence>
<keyword evidence="14" id="KW-1185">Reference proteome</keyword>
<keyword evidence="8" id="KW-0630">Potassium</keyword>
<reference evidence="13 14" key="1">
    <citation type="submission" date="2021-11" db="EMBL/GenBank/DDBJ databases">
        <title>Whole genome of Geoglobus acetivorans.</title>
        <authorList>
            <person name="Liu D."/>
        </authorList>
    </citation>
    <scope>NUCLEOTIDE SEQUENCE [LARGE SCALE GENOMIC DNA]</scope>
    <source>
        <strain evidence="13 14">SBH6</strain>
    </source>
</reference>
<dbReference type="PANTHER" id="PTHR32024:SF2">
    <property type="entry name" value="TRK SYSTEM POTASSIUM UPTAKE PROTEIN TRKG-RELATED"/>
    <property type="match status" value="1"/>
</dbReference>
<feature type="transmembrane region" description="Helical" evidence="12">
    <location>
        <begin position="68"/>
        <end position="88"/>
    </location>
</feature>
<feature type="transmembrane region" description="Helical" evidence="12">
    <location>
        <begin position="37"/>
        <end position="56"/>
    </location>
</feature>
<feature type="transmembrane region" description="Helical" evidence="12">
    <location>
        <begin position="383"/>
        <end position="405"/>
    </location>
</feature>
<evidence type="ECO:0000313" key="14">
    <source>
        <dbReference type="Proteomes" id="UP001492541"/>
    </source>
</evidence>
<feature type="transmembrane region" description="Helical" evidence="12">
    <location>
        <begin position="180"/>
        <end position="203"/>
    </location>
</feature>
<keyword evidence="9 12" id="KW-1133">Transmembrane helix</keyword>
<feature type="transmembrane region" description="Helical" evidence="12">
    <location>
        <begin position="267"/>
        <end position="289"/>
    </location>
</feature>
<dbReference type="PIRSF" id="PIRSF006247">
    <property type="entry name" value="TrkH"/>
    <property type="match status" value="1"/>
</dbReference>
<evidence type="ECO:0000256" key="4">
    <source>
        <dbReference type="ARBA" id="ARBA00022475"/>
    </source>
</evidence>
<evidence type="ECO:0000313" key="13">
    <source>
        <dbReference type="EMBL" id="XAT64158.1"/>
    </source>
</evidence>
<evidence type="ECO:0000256" key="10">
    <source>
        <dbReference type="ARBA" id="ARBA00023065"/>
    </source>
</evidence>
<dbReference type="PANTHER" id="PTHR32024">
    <property type="entry name" value="TRK SYSTEM POTASSIUM UPTAKE PROTEIN TRKG-RELATED"/>
    <property type="match status" value="1"/>
</dbReference>
<gene>
    <name evidence="13" type="ORF">LPQ35_01970</name>
</gene>
<proteinExistence type="inferred from homology"/>
<evidence type="ECO:0000256" key="8">
    <source>
        <dbReference type="ARBA" id="ARBA00022958"/>
    </source>
</evidence>
<dbReference type="Proteomes" id="UP001492541">
    <property type="component" value="Chromosome"/>
</dbReference>
<protein>
    <submittedName>
        <fullName evidence="13">TrkH family potassium uptake protein</fullName>
    </submittedName>
</protein>
<feature type="transmembrane region" description="Helical" evidence="12">
    <location>
        <begin position="235"/>
        <end position="255"/>
    </location>
</feature>
<dbReference type="InterPro" id="IPR003445">
    <property type="entry name" value="Cat_transpt"/>
</dbReference>
<evidence type="ECO:0000256" key="9">
    <source>
        <dbReference type="ARBA" id="ARBA00022989"/>
    </source>
</evidence>
<keyword evidence="7 12" id="KW-0812">Transmembrane</keyword>
<feature type="transmembrane region" description="Helical" evidence="12">
    <location>
        <begin position="455"/>
        <end position="473"/>
    </location>
</feature>
<dbReference type="GeneID" id="90448412"/>
<comment type="subcellular location">
    <subcellularLocation>
        <location evidence="1">Cell inner membrane</location>
        <topology evidence="1">Multi-pass membrane protein</topology>
    </subcellularLocation>
</comment>
<feature type="transmembrane region" description="Helical" evidence="12">
    <location>
        <begin position="129"/>
        <end position="149"/>
    </location>
</feature>
<dbReference type="RefSeq" id="WP_193806357.1">
    <property type="nucleotide sequence ID" value="NZ_CP087714.1"/>
</dbReference>
<evidence type="ECO:0000256" key="1">
    <source>
        <dbReference type="ARBA" id="ARBA00004429"/>
    </source>
</evidence>
<evidence type="ECO:0000256" key="3">
    <source>
        <dbReference type="ARBA" id="ARBA00022448"/>
    </source>
</evidence>
<keyword evidence="3" id="KW-0813">Transport</keyword>
<keyword evidence="4" id="KW-1003">Cell membrane</keyword>
<evidence type="ECO:0000256" key="2">
    <source>
        <dbReference type="ARBA" id="ARBA00009137"/>
    </source>
</evidence>
<keyword evidence="6" id="KW-0633">Potassium transport</keyword>
<evidence type="ECO:0000256" key="11">
    <source>
        <dbReference type="ARBA" id="ARBA00023136"/>
    </source>
</evidence>
<dbReference type="InterPro" id="IPR004772">
    <property type="entry name" value="TrkH"/>
</dbReference>
<organism evidence="13 14">
    <name type="scientific">Geoglobus acetivorans</name>
    <dbReference type="NCBI Taxonomy" id="565033"/>
    <lineage>
        <taxon>Archaea</taxon>
        <taxon>Methanobacteriati</taxon>
        <taxon>Methanobacteriota</taxon>
        <taxon>Archaeoglobi</taxon>
        <taxon>Archaeoglobales</taxon>
        <taxon>Archaeoglobaceae</taxon>
        <taxon>Geoglobus</taxon>
    </lineage>
</organism>
<evidence type="ECO:0000256" key="6">
    <source>
        <dbReference type="ARBA" id="ARBA00022538"/>
    </source>
</evidence>
<comment type="similarity">
    <text evidence="2">Belongs to the TrkH potassium transport family.</text>
</comment>
<keyword evidence="5" id="KW-0997">Cell inner membrane</keyword>
<dbReference type="Pfam" id="PF02386">
    <property type="entry name" value="TrkH"/>
    <property type="match status" value="1"/>
</dbReference>
<dbReference type="EMBL" id="CP087714">
    <property type="protein sequence ID" value="XAT64158.1"/>
    <property type="molecule type" value="Genomic_DNA"/>
</dbReference>
<feature type="transmembrane region" description="Helical" evidence="12">
    <location>
        <begin position="7"/>
        <end position="31"/>
    </location>
</feature>
<keyword evidence="10" id="KW-0406">Ion transport</keyword>
<sequence>MNTKLVVNYLGQISIYYSFIFILPLISAHIYGEDLSAFIIPMIISMALGIAFYVASKPESEYAKYKEGYAIVGLGWLITVLVGSIPYIHYGVGFIDAFFETMSGFTTTGATIFDRVENLPRSLLLWRSLTQWLGGMGIVVLFVAIFPALSKKGETLLQAEVPGLKIEKIRPKMRDTALRLYATYMILTVLEIAFLKLLGVSFFDAVNHTFTTLSTGGFSTHTESVAYFNNPAVEFTIFVFMVLGGTNFVLIYLLLTGKPKFLRDVEFRFYIFILILSGIVLTAMNLGNYDLLESIRYSFFQVASIMTTTGYTTADFDAWGDSAKILILMLMFIGGSTGSTGGGIKVIRIYLLSLYSLNQILKSAEPRSVRLIKLNGEVVDWDILHNITAFFSLYVLIFVFSTFLVSLTGLDAISSISAVSATINNVGPGLGAVGATESYASLHPLAKVVLAFNMWIGRLELFTVLSLFIPSFWRERW</sequence>
<accession>A0ABZ3H4Y9</accession>
<evidence type="ECO:0000256" key="12">
    <source>
        <dbReference type="SAM" id="Phobius"/>
    </source>
</evidence>